<dbReference type="PRINTS" id="PR00364">
    <property type="entry name" value="DISEASERSIST"/>
</dbReference>
<dbReference type="Proteomes" id="UP000701853">
    <property type="component" value="Chromosome 10"/>
</dbReference>
<dbReference type="Gene3D" id="3.80.10.10">
    <property type="entry name" value="Ribonuclease Inhibitor"/>
    <property type="match status" value="4"/>
</dbReference>
<evidence type="ECO:0000256" key="1">
    <source>
        <dbReference type="ARBA" id="ARBA00022614"/>
    </source>
</evidence>
<keyword evidence="1" id="KW-0433">Leucine-rich repeat</keyword>
<dbReference type="PANTHER" id="PTHR11017:SF479">
    <property type="entry name" value="DISEASE RESISTANCE PROTEIN (TIR-NBS-LRR CLASS) FAMILY"/>
    <property type="match status" value="1"/>
</dbReference>
<dbReference type="Gene3D" id="1.10.8.430">
    <property type="entry name" value="Helical domain of apoptotic protease-activating factors"/>
    <property type="match status" value="1"/>
</dbReference>
<dbReference type="SUPFAM" id="SSF52200">
    <property type="entry name" value="Toll/Interleukin receptor TIR domain"/>
    <property type="match status" value="2"/>
</dbReference>
<dbReference type="InterPro" id="IPR032675">
    <property type="entry name" value="LRR_dom_sf"/>
</dbReference>
<dbReference type="SUPFAM" id="SSF52058">
    <property type="entry name" value="L domain-like"/>
    <property type="match status" value="3"/>
</dbReference>
<keyword evidence="4" id="KW-0520">NAD</keyword>
<evidence type="ECO:0000259" key="6">
    <source>
        <dbReference type="PROSITE" id="PS50104"/>
    </source>
</evidence>
<sequence length="1713" mass="196283">MASSSSSSTLMKYHVFLSFRGEDTRLNFTTHLLQALEDEGLDVFFDEEKLERGEQLSQALSRAIAVSNISIIVLSEDYASSKSCLAELSDIMDRKHTQGHIVLPIFYHVDPSDVRNIGGSFKKSFDEHETKRSVDEVKRWKLAFAEVGKLEGRHIDGSISDRPETQYIKDIVVYVMQKLKHRVFLSLGEDTRLNFSNHLVKGLEKVGVNVFPDNETLGKEEKLLPTNVRAISASNLSILVLSKYYASSKSCLRELSDIMDRKRQPTDKHIVLPVFYHVDPSNVRNISESFKTSFQEHESKEPADIVQRWKSAFAEVGKLKGWHIEGGKCDRSETEYINEVVEYVLKKLANNKSRSASEELVGIDYQKETILKLIKQKDRRVLGLYGMGGQGKTTLAEAVFNEISSEFESRWFLQNVREKIEKQGKESLRNELFSKLLNSDVDIGTPSIGSTLTQERLKNKKLLVALDDVDDSDQIHCMGVKHFGYGSIIIITSRDRQVLKSGGADTILEVKGLNTNNSLQLFSTFAFKQLNPPIHFQNLSRRFVKYTQGNPLALRVLGSDLYERDIDYWNSKVEKLKDGPPDKQILEVLKSSYDGLGELEKNIFLDIVCLFKGELIEKTKLVLSNFYKGVECGIIKLVDKCLISVSSNFHNIHDMVEVMRIDIISQESESLGKDSWLWCHDMLEEMGKDIVSQESKSPGKRSRLWCHKDVEQILKYNKGTDRIQGIKLDMSRMDILLFQHSVFENMINLRYIFFYVSSISLWRSLQMKKLFTYQVDNVFLPDELRYLRWEYYPFKSLSSNFNLKNLTLLELPHGNMEQLWDESHQNLANLREIDLTYCKNLRKLPNLSEVINLELLRCIDCESLVELWNEDGHTGLVNLRRIRIGGCVNLRNIPNFSRAINLEILDCSDCKSLVELWNEDDHMGLVNLRQIHIRWCVNLRKIPNFSRAINLEILDCSNCKSLIELWNEDDHMGLVNLREIYFEGCVNLRKIPNLSRAIKLEILDCSNCESLVELWNEDDHMSLVNLREIRFCGCVNLRKIPNFSRVIKLEILDCSNCESLVELWNEDDHMGLVNLREIRFCGCLNLRKIPNFSRAINLEILDCSYGESLVELWNEDDYMGLINLREIYFEGCVNLRKIPNLSRAIKLEILDCSNCESLVELWNEDDHMGLVNLREIRFFGCMNLRKIPNFSRVINLEILDFFNCKSLVELWNEDDHMGLVNLRQIFFDGCVNLRKIPNLSRVIKLQILDCSNCESLVELWNEYDHMSLVNLKEIRCGGCVNLRKIPNLLGAINLRLLHCYNCESLVELPCLNHLASLAELLLYGCSSLKKFPQVPCHICSLNLSETGIEEVPDSIKNLHKLETLMLGKPQVKKVSIKLEFLRKLDLSGCPITELRFDSLCNLQHLNMSGSAVKNVSSKLESLRYLHLSGCPMVELLSELPPYLEVLSVNDCKSLEKVSFADQNLNHFGSLDNEFCRNPKFLMQFRNCLNLNQESTKNIEANAMLKIGSLSKEWAATYARKNFRDYPQSLICCFPGNEILTNNFKDRSLNSSLSLKIAPNGGSGSRFLVFAICLVANLAHRHYFLDRLFNCEYQLTAAGGGNGGGGCENFISNISFGSLFELDTYMGYHVFILSSTDMVIEDKNYEEASFNFYIGHLDLNAAEGGFMEVERYGVHVFYVDKKSDTDATEKRVAGNKRSFSHDGEEGDGGLKRLK</sequence>
<dbReference type="InterPro" id="IPR058192">
    <property type="entry name" value="WHD_ROQ1-like"/>
</dbReference>
<dbReference type="GO" id="GO:0006952">
    <property type="term" value="P:defense response"/>
    <property type="evidence" value="ECO:0007669"/>
    <property type="project" value="UniProtKB-KW"/>
</dbReference>
<reference evidence="7 8" key="1">
    <citation type="journal article" date="2021" name="bioRxiv">
        <title>The Gossypium anomalum genome as a resource for cotton improvement and evolutionary analysis of hybrid incompatibility.</title>
        <authorList>
            <person name="Grover C.E."/>
            <person name="Yuan D."/>
            <person name="Arick M.A."/>
            <person name="Miller E.R."/>
            <person name="Hu G."/>
            <person name="Peterson D.G."/>
            <person name="Wendel J.F."/>
            <person name="Udall J.A."/>
        </authorList>
    </citation>
    <scope>NUCLEOTIDE SEQUENCE [LARGE SCALE GENOMIC DNA]</scope>
    <source>
        <strain evidence="7">JFW-Udall</strain>
        <tissue evidence="7">Leaf</tissue>
    </source>
</reference>
<dbReference type="PANTHER" id="PTHR11017">
    <property type="entry name" value="LEUCINE-RICH REPEAT-CONTAINING PROTEIN"/>
    <property type="match status" value="1"/>
</dbReference>
<dbReference type="SMART" id="SM00255">
    <property type="entry name" value="TIR"/>
    <property type="match status" value="2"/>
</dbReference>
<evidence type="ECO:0000256" key="3">
    <source>
        <dbReference type="ARBA" id="ARBA00022821"/>
    </source>
</evidence>
<feature type="domain" description="TIR" evidence="6">
    <location>
        <begin position="179"/>
        <end position="348"/>
    </location>
</feature>
<dbReference type="OrthoDB" id="988765at2759"/>
<dbReference type="SUPFAM" id="SSF52540">
    <property type="entry name" value="P-loop containing nucleoside triphosphate hydrolases"/>
    <property type="match status" value="1"/>
</dbReference>
<dbReference type="EMBL" id="JAHUZN010000010">
    <property type="protein sequence ID" value="KAG8480095.1"/>
    <property type="molecule type" value="Genomic_DNA"/>
</dbReference>
<gene>
    <name evidence="7" type="ORF">CXB51_025369</name>
</gene>
<dbReference type="Gene3D" id="3.40.50.10140">
    <property type="entry name" value="Toll/interleukin-1 receptor homology (TIR) domain"/>
    <property type="match status" value="2"/>
</dbReference>
<keyword evidence="8" id="KW-1185">Reference proteome</keyword>
<dbReference type="Pfam" id="PF01582">
    <property type="entry name" value="TIR"/>
    <property type="match status" value="1"/>
</dbReference>
<dbReference type="GO" id="GO:0007165">
    <property type="term" value="P:signal transduction"/>
    <property type="evidence" value="ECO:0007669"/>
    <property type="project" value="InterPro"/>
</dbReference>
<dbReference type="GO" id="GO:0043531">
    <property type="term" value="F:ADP binding"/>
    <property type="evidence" value="ECO:0007669"/>
    <property type="project" value="InterPro"/>
</dbReference>
<evidence type="ECO:0000256" key="4">
    <source>
        <dbReference type="ARBA" id="ARBA00023027"/>
    </source>
</evidence>
<keyword evidence="3" id="KW-0611">Plant defense</keyword>
<dbReference type="PROSITE" id="PS50231">
    <property type="entry name" value="RICIN_B_LECTIN"/>
    <property type="match status" value="2"/>
</dbReference>
<feature type="domain" description="TIR" evidence="6">
    <location>
        <begin position="11"/>
        <end position="179"/>
    </location>
</feature>
<proteinExistence type="predicted"/>
<evidence type="ECO:0000256" key="2">
    <source>
        <dbReference type="ARBA" id="ARBA00022737"/>
    </source>
</evidence>
<organism evidence="7 8">
    <name type="scientific">Gossypium anomalum</name>
    <dbReference type="NCBI Taxonomy" id="47600"/>
    <lineage>
        <taxon>Eukaryota</taxon>
        <taxon>Viridiplantae</taxon>
        <taxon>Streptophyta</taxon>
        <taxon>Embryophyta</taxon>
        <taxon>Tracheophyta</taxon>
        <taxon>Spermatophyta</taxon>
        <taxon>Magnoliopsida</taxon>
        <taxon>eudicotyledons</taxon>
        <taxon>Gunneridae</taxon>
        <taxon>Pentapetalae</taxon>
        <taxon>rosids</taxon>
        <taxon>malvids</taxon>
        <taxon>Malvales</taxon>
        <taxon>Malvaceae</taxon>
        <taxon>Malvoideae</taxon>
        <taxon>Gossypium</taxon>
    </lineage>
</organism>
<name>A0A8J6CRR5_9ROSI</name>
<dbReference type="PROSITE" id="PS50104">
    <property type="entry name" value="TIR"/>
    <property type="match status" value="2"/>
</dbReference>
<dbReference type="InterPro" id="IPR042197">
    <property type="entry name" value="Apaf_helical"/>
</dbReference>
<dbReference type="FunFam" id="3.40.50.10140:FF:000007">
    <property type="entry name" value="Disease resistance protein (TIR-NBS-LRR class)"/>
    <property type="match status" value="1"/>
</dbReference>
<dbReference type="InterPro" id="IPR035897">
    <property type="entry name" value="Toll_tir_struct_dom_sf"/>
</dbReference>
<evidence type="ECO:0000313" key="8">
    <source>
        <dbReference type="Proteomes" id="UP000701853"/>
    </source>
</evidence>
<dbReference type="InterPro" id="IPR036390">
    <property type="entry name" value="WH_DNA-bd_sf"/>
</dbReference>
<dbReference type="InterPro" id="IPR000157">
    <property type="entry name" value="TIR_dom"/>
</dbReference>
<dbReference type="Pfam" id="PF00931">
    <property type="entry name" value="NB-ARC"/>
    <property type="match status" value="1"/>
</dbReference>
<dbReference type="Gene3D" id="3.40.50.300">
    <property type="entry name" value="P-loop containing nucleotide triphosphate hydrolases"/>
    <property type="match status" value="1"/>
</dbReference>
<protein>
    <recommendedName>
        <fullName evidence="6">TIR domain-containing protein</fullName>
    </recommendedName>
</protein>
<feature type="region of interest" description="Disordered" evidence="5">
    <location>
        <begin position="1685"/>
        <end position="1713"/>
    </location>
</feature>
<dbReference type="InterPro" id="IPR027417">
    <property type="entry name" value="P-loop_NTPase"/>
</dbReference>
<evidence type="ECO:0000313" key="7">
    <source>
        <dbReference type="EMBL" id="KAG8480095.1"/>
    </source>
</evidence>
<keyword evidence="2" id="KW-0677">Repeat</keyword>
<accession>A0A8J6CRR5</accession>
<evidence type="ECO:0000256" key="5">
    <source>
        <dbReference type="SAM" id="MobiDB-lite"/>
    </source>
</evidence>
<dbReference type="Pfam" id="PF23282">
    <property type="entry name" value="WHD_ROQ1"/>
    <property type="match status" value="1"/>
</dbReference>
<dbReference type="SUPFAM" id="SSF46785">
    <property type="entry name" value="Winged helix' DNA-binding domain"/>
    <property type="match status" value="1"/>
</dbReference>
<dbReference type="InterPro" id="IPR044974">
    <property type="entry name" value="Disease_R_plants"/>
</dbReference>
<comment type="caution">
    <text evidence="7">The sequence shown here is derived from an EMBL/GenBank/DDBJ whole genome shotgun (WGS) entry which is preliminary data.</text>
</comment>
<dbReference type="InterPro" id="IPR002182">
    <property type="entry name" value="NB-ARC"/>
</dbReference>
<dbReference type="Pfam" id="PF13676">
    <property type="entry name" value="TIR_2"/>
    <property type="match status" value="1"/>
</dbReference>